<evidence type="ECO:0000256" key="1">
    <source>
        <dbReference type="SAM" id="MobiDB-lite"/>
    </source>
</evidence>
<reference evidence="2" key="1">
    <citation type="submission" date="2014-11" db="EMBL/GenBank/DDBJ databases">
        <authorList>
            <person name="Amaro Gonzalez C."/>
        </authorList>
    </citation>
    <scope>NUCLEOTIDE SEQUENCE</scope>
</reference>
<reference evidence="2" key="2">
    <citation type="journal article" date="2015" name="Fish Shellfish Immunol.">
        <title>Early steps in the European eel (Anguilla anguilla)-Vibrio vulnificus interaction in the gills: Role of the RtxA13 toxin.</title>
        <authorList>
            <person name="Callol A."/>
            <person name="Pajuelo D."/>
            <person name="Ebbesson L."/>
            <person name="Teles M."/>
            <person name="MacKenzie S."/>
            <person name="Amaro C."/>
        </authorList>
    </citation>
    <scope>NUCLEOTIDE SEQUENCE</scope>
</reference>
<protein>
    <submittedName>
        <fullName evidence="2">Uncharacterized protein</fullName>
    </submittedName>
</protein>
<name>A0A0E9W2I5_ANGAN</name>
<dbReference type="EMBL" id="GBXM01024056">
    <property type="protein sequence ID" value="JAH84521.1"/>
    <property type="molecule type" value="Transcribed_RNA"/>
</dbReference>
<dbReference type="AlphaFoldDB" id="A0A0E9W2I5"/>
<feature type="region of interest" description="Disordered" evidence="1">
    <location>
        <begin position="1"/>
        <end position="57"/>
    </location>
</feature>
<proteinExistence type="predicted"/>
<accession>A0A0E9W2I5</accession>
<organism evidence="2">
    <name type="scientific">Anguilla anguilla</name>
    <name type="common">European freshwater eel</name>
    <name type="synonym">Muraena anguilla</name>
    <dbReference type="NCBI Taxonomy" id="7936"/>
    <lineage>
        <taxon>Eukaryota</taxon>
        <taxon>Metazoa</taxon>
        <taxon>Chordata</taxon>
        <taxon>Craniata</taxon>
        <taxon>Vertebrata</taxon>
        <taxon>Euteleostomi</taxon>
        <taxon>Actinopterygii</taxon>
        <taxon>Neopterygii</taxon>
        <taxon>Teleostei</taxon>
        <taxon>Anguilliformes</taxon>
        <taxon>Anguillidae</taxon>
        <taxon>Anguilla</taxon>
    </lineage>
</organism>
<sequence length="57" mass="6195">MAMLDLQQCSEDSRGNEAESPIGGGRECRSQHSIVRLQEGDAHPGGDGWNPVALRFK</sequence>
<evidence type="ECO:0000313" key="2">
    <source>
        <dbReference type="EMBL" id="JAH84521.1"/>
    </source>
</evidence>